<keyword evidence="2" id="KW-1185">Reference proteome</keyword>
<evidence type="ECO:0000313" key="2">
    <source>
        <dbReference type="Proteomes" id="UP000887116"/>
    </source>
</evidence>
<sequence>MNTNPLSVVEHIIPVIPHHNKNAIPKTPKQLFEAFRENIKLLRLEHLIHFIYNDITSDVDIHLAKNIEVHFTQSLGKSLLEKLNLKKDMILKGITSFKVNRAHPIDKNDHFKIVVKEYFEKTDVFKQKHDLFLNIGMYKTEKELLDAFHFVTLTHLQNSHVANEVPPHVKLILGQGLADLLGYSETEMTSGSYTGKYPMQLNAGISEIYIFVYSDVVESHHVGDSFSPLLRIIPCLNEKDDQIVKYYEKPLYFPIKKAFVETIEIDLRTSSGDNIIFTGGRTYAVLSFRRKVI</sequence>
<dbReference type="OrthoDB" id="6410137at2759"/>
<dbReference type="EMBL" id="BMAO01037887">
    <property type="protein sequence ID" value="GFR20943.1"/>
    <property type="molecule type" value="Genomic_DNA"/>
</dbReference>
<dbReference type="AlphaFoldDB" id="A0A8X6HDS3"/>
<evidence type="ECO:0000313" key="1">
    <source>
        <dbReference type="EMBL" id="GFR20943.1"/>
    </source>
</evidence>
<comment type="caution">
    <text evidence="1">The sequence shown here is derived from an EMBL/GenBank/DDBJ whole genome shotgun (WGS) entry which is preliminary data.</text>
</comment>
<reference evidence="1" key="1">
    <citation type="submission" date="2020-07" db="EMBL/GenBank/DDBJ databases">
        <title>Multicomponent nature underlies the extraordinary mechanical properties of spider dragline silk.</title>
        <authorList>
            <person name="Kono N."/>
            <person name="Nakamura H."/>
            <person name="Mori M."/>
            <person name="Yoshida Y."/>
            <person name="Ohtoshi R."/>
            <person name="Malay A.D."/>
            <person name="Moran D.A.P."/>
            <person name="Tomita M."/>
            <person name="Numata K."/>
            <person name="Arakawa K."/>
        </authorList>
    </citation>
    <scope>NUCLEOTIDE SEQUENCE</scope>
</reference>
<accession>A0A8X6HDS3</accession>
<proteinExistence type="predicted"/>
<protein>
    <submittedName>
        <fullName evidence="1">Uncharacterized protein</fullName>
    </submittedName>
</protein>
<name>A0A8X6HDS3_TRICU</name>
<gene>
    <name evidence="1" type="primary">AVEN_266084_1</name>
    <name evidence="1" type="ORF">TNCT_568031</name>
</gene>
<dbReference type="Proteomes" id="UP000887116">
    <property type="component" value="Unassembled WGS sequence"/>
</dbReference>
<organism evidence="1 2">
    <name type="scientific">Trichonephila clavata</name>
    <name type="common">Joro spider</name>
    <name type="synonym">Nephila clavata</name>
    <dbReference type="NCBI Taxonomy" id="2740835"/>
    <lineage>
        <taxon>Eukaryota</taxon>
        <taxon>Metazoa</taxon>
        <taxon>Ecdysozoa</taxon>
        <taxon>Arthropoda</taxon>
        <taxon>Chelicerata</taxon>
        <taxon>Arachnida</taxon>
        <taxon>Araneae</taxon>
        <taxon>Araneomorphae</taxon>
        <taxon>Entelegynae</taxon>
        <taxon>Araneoidea</taxon>
        <taxon>Nephilidae</taxon>
        <taxon>Trichonephila</taxon>
    </lineage>
</organism>